<evidence type="ECO:0000256" key="2">
    <source>
        <dbReference type="PIRSR" id="PIRSR640198-1"/>
    </source>
</evidence>
<dbReference type="InterPro" id="IPR003812">
    <property type="entry name" value="Fido"/>
</dbReference>
<proteinExistence type="predicted"/>
<dbReference type="PANTHER" id="PTHR13504:SF38">
    <property type="entry name" value="FIDO DOMAIN-CONTAINING PROTEIN"/>
    <property type="match status" value="1"/>
</dbReference>
<evidence type="ECO:0000256" key="3">
    <source>
        <dbReference type="PIRSR" id="PIRSR640198-2"/>
    </source>
</evidence>
<organism evidence="5 6">
    <name type="scientific">Akkermansia muciniphila</name>
    <dbReference type="NCBI Taxonomy" id="239935"/>
    <lineage>
        <taxon>Bacteria</taxon>
        <taxon>Pseudomonadati</taxon>
        <taxon>Verrucomicrobiota</taxon>
        <taxon>Verrucomicrobiia</taxon>
        <taxon>Verrucomicrobiales</taxon>
        <taxon>Akkermansiaceae</taxon>
        <taxon>Akkermansia</taxon>
    </lineage>
</organism>
<dbReference type="Pfam" id="PF02661">
    <property type="entry name" value="Fic"/>
    <property type="match status" value="1"/>
</dbReference>
<dbReference type="Gene3D" id="1.10.3290.10">
    <property type="entry name" value="Fido-like domain"/>
    <property type="match status" value="1"/>
</dbReference>
<feature type="binding site" evidence="1">
    <location>
        <position position="62"/>
    </location>
    <ligand>
        <name>ATP</name>
        <dbReference type="ChEBI" id="CHEBI:30616"/>
    </ligand>
</feature>
<dbReference type="AlphaFoldDB" id="A0AAX0WP17"/>
<keyword evidence="1" id="KW-0547">Nucleotide-binding</keyword>
<feature type="binding site" evidence="1">
    <location>
        <position position="196"/>
    </location>
    <ligand>
        <name>ATP</name>
        <dbReference type="ChEBI" id="CHEBI:30616"/>
    </ligand>
</feature>
<dbReference type="InterPro" id="IPR026287">
    <property type="entry name" value="SoFic-like"/>
</dbReference>
<feature type="binding site" evidence="1">
    <location>
        <begin position="201"/>
        <end position="207"/>
    </location>
    <ligand>
        <name>ATP</name>
        <dbReference type="ChEBI" id="CHEBI:30616"/>
    </ligand>
</feature>
<dbReference type="PANTHER" id="PTHR13504">
    <property type="entry name" value="FIDO DOMAIN-CONTAINING PROTEIN DDB_G0283145"/>
    <property type="match status" value="1"/>
</dbReference>
<dbReference type="GO" id="GO:0005524">
    <property type="term" value="F:ATP binding"/>
    <property type="evidence" value="ECO:0007669"/>
    <property type="project" value="UniProtKB-KW"/>
</dbReference>
<evidence type="ECO:0000313" key="6">
    <source>
        <dbReference type="Proteomes" id="UP000236075"/>
    </source>
</evidence>
<reference evidence="5 6" key="1">
    <citation type="journal article" date="2017" name="BMC Genomics">
        <title>Genome sequencing of 39 Akkermansia muciniphila isolates reveals its population structure, genomic and functional diverisity, and global distribution in mammalian gut microbiotas.</title>
        <authorList>
            <person name="Guo X."/>
            <person name="Li S."/>
            <person name="Zhang J."/>
            <person name="Wu F."/>
            <person name="Li X."/>
            <person name="Wu D."/>
            <person name="Zhang M."/>
            <person name="Ou Z."/>
            <person name="Jie Z."/>
            <person name="Yan Q."/>
            <person name="Li P."/>
            <person name="Yi J."/>
            <person name="Peng Y."/>
        </authorList>
    </citation>
    <scope>NUCLEOTIDE SEQUENCE [LARGE SCALE GENOMIC DNA]</scope>
    <source>
        <strain evidence="5 6">GP28</strain>
    </source>
</reference>
<dbReference type="PROSITE" id="PS51459">
    <property type="entry name" value="FIDO"/>
    <property type="match status" value="1"/>
</dbReference>
<dbReference type="RefSeq" id="WP_102747847.1">
    <property type="nucleotide sequence ID" value="NZ_PJLB01000001.1"/>
</dbReference>
<feature type="binding site" evidence="3">
    <location>
        <begin position="200"/>
        <end position="207"/>
    </location>
    <ligand>
        <name>ATP</name>
        <dbReference type="ChEBI" id="CHEBI:30616"/>
    </ligand>
</feature>
<dbReference type="InterPro" id="IPR036597">
    <property type="entry name" value="Fido-like_dom_sf"/>
</dbReference>
<feature type="binding site" evidence="1">
    <location>
        <position position="238"/>
    </location>
    <ligand>
        <name>ATP</name>
        <dbReference type="ChEBI" id="CHEBI:30616"/>
    </ligand>
</feature>
<evidence type="ECO:0000259" key="4">
    <source>
        <dbReference type="PROSITE" id="PS51459"/>
    </source>
</evidence>
<accession>A0AAX0WP17</accession>
<dbReference type="Proteomes" id="UP000236075">
    <property type="component" value="Unassembled WGS sequence"/>
</dbReference>
<dbReference type="SUPFAM" id="SSF140931">
    <property type="entry name" value="Fic-like"/>
    <property type="match status" value="1"/>
</dbReference>
<comment type="caution">
    <text evidence="5">The sequence shown here is derived from an EMBL/GenBank/DDBJ whole genome shotgun (WGS) entry which is preliminary data.</text>
</comment>
<dbReference type="InterPro" id="IPR025758">
    <property type="entry name" value="Fic/DOC_N"/>
</dbReference>
<dbReference type="InterPro" id="IPR040198">
    <property type="entry name" value="Fido_containing"/>
</dbReference>
<protein>
    <submittedName>
        <fullName evidence="5">Cell filamentation protein Fic</fullName>
    </submittedName>
</protein>
<dbReference type="PIRSF" id="PIRSF038925">
    <property type="entry name" value="AMP-prot_trans"/>
    <property type="match status" value="1"/>
</dbReference>
<sequence length="367" mass="41590">MTPYTPEHLPPQNIKYEDIISDVGQANAALARYDGLLQGVINPGILLSPMTNEEAVLSSRIEGTQATIEEVWEHEAGQTYDLGKETDIQEIKNYRKALTLASEHLSSTSIRLGFIRQLHEILMDSVRGQDKHPGHFRTTQNWIGPKGCQMEEASFVPPAPHALENALIEWENYLSFNEKDPLVQTAIVHAQFEILHPFHDGNGRIGRLLIPLYLYQKKALSTPMFYLSAYLEKNRESYYASLKSISSSGNWTPWISFFLKAITFQAKSNIDKTKLIMSLYEETKKTIVEITKSPNSTLLTDAIFNRPIFQVNYLIQKLGIAVPTAHQLCRKLKENNILKTIREGAGRKASIYCFSDLLNIAEGKEFM</sequence>
<evidence type="ECO:0000256" key="1">
    <source>
        <dbReference type="PIRSR" id="PIRSR038925-1"/>
    </source>
</evidence>
<dbReference type="EMBL" id="PJLB01000001">
    <property type="protein sequence ID" value="PND05986.1"/>
    <property type="molecule type" value="Genomic_DNA"/>
</dbReference>
<feature type="active site" evidence="2">
    <location>
        <position position="196"/>
    </location>
</feature>
<gene>
    <name evidence="5" type="ORF">CXT95_00025</name>
</gene>
<dbReference type="Pfam" id="PF13784">
    <property type="entry name" value="Fic_N"/>
    <property type="match status" value="1"/>
</dbReference>
<name>A0AAX0WP17_9BACT</name>
<feature type="domain" description="Fido" evidence="4">
    <location>
        <begin position="110"/>
        <end position="260"/>
    </location>
</feature>
<keyword evidence="1" id="KW-0067">ATP-binding</keyword>
<feature type="binding site" evidence="3">
    <location>
        <begin position="238"/>
        <end position="239"/>
    </location>
    <ligand>
        <name>ATP</name>
        <dbReference type="ChEBI" id="CHEBI:30616"/>
    </ligand>
</feature>
<evidence type="ECO:0000313" key="5">
    <source>
        <dbReference type="EMBL" id="PND05986.1"/>
    </source>
</evidence>